<protein>
    <submittedName>
        <fullName evidence="2">Uncharacterized protein</fullName>
    </submittedName>
</protein>
<organism evidence="2">
    <name type="scientific">Psilocybe cubensis</name>
    <name type="common">Psychedelic mushroom</name>
    <name type="synonym">Stropharia cubensis</name>
    <dbReference type="NCBI Taxonomy" id="181762"/>
    <lineage>
        <taxon>Eukaryota</taxon>
        <taxon>Fungi</taxon>
        <taxon>Dikarya</taxon>
        <taxon>Basidiomycota</taxon>
        <taxon>Agaricomycotina</taxon>
        <taxon>Agaricomycetes</taxon>
        <taxon>Agaricomycetidae</taxon>
        <taxon>Agaricales</taxon>
        <taxon>Agaricineae</taxon>
        <taxon>Strophariaceae</taxon>
        <taxon>Psilocybe</taxon>
    </lineage>
</organism>
<evidence type="ECO:0000313" key="2">
    <source>
        <dbReference type="EMBL" id="KAG5165501.1"/>
    </source>
</evidence>
<dbReference type="EMBL" id="JAFIQS010000009">
    <property type="protein sequence ID" value="KAG5165501.1"/>
    <property type="molecule type" value="Genomic_DNA"/>
</dbReference>
<comment type="caution">
    <text evidence="2">The sequence shown here is derived from an EMBL/GenBank/DDBJ whole genome shotgun (WGS) entry which is preliminary data.</text>
</comment>
<name>A0A8H8CHB5_PSICU</name>
<reference evidence="2" key="1">
    <citation type="submission" date="2021-02" db="EMBL/GenBank/DDBJ databases">
        <title>Psilocybe cubensis genome.</title>
        <authorList>
            <person name="Mckernan K.J."/>
            <person name="Crawford S."/>
            <person name="Trippe A."/>
            <person name="Kane L.T."/>
            <person name="Mclaughlin S."/>
        </authorList>
    </citation>
    <scope>NUCLEOTIDE SEQUENCE [LARGE SCALE GENOMIC DNA]</scope>
    <source>
        <strain evidence="2">MGC-MH-2018</strain>
    </source>
</reference>
<sequence>MPAMHTTVPTLALIPSLDGQKPNSRIPAEREINRSMLIQVAPDREDLFKSTANIEEIRQSLKLRFGSSQTHWLHLTQSIQDVKVGEHISKRFSTFGGAMTSSSNSKNSEENATKRCTAKGVRRRVLSASALDVPQSSCSSLAAQMEATGIPNLSTLDKLISPRQLGPTHILVVYASQPTKNTYSRAQKRDGLNTFRDTRCRTMVAPTLPEVLEVPINDLLFLVNVPNLIPNGSFGDLAILPPRLQNELPKVLLHVPHLETFPELMVYLHTKNQAALFRSIITEWVRDLIHPLPQSPQAMNIMSDLDTTTSSCGLVSMETSKAKRIFGRLVPDLGRGHRPPKDACESARSFYTVAAEIAEAALQLDLGDREDPLLSTAAKLTALRDNLVVLGHYNKELWHELIESRNIVLQALSYRAKVGDLQKTNV</sequence>
<proteinExistence type="predicted"/>
<dbReference type="OrthoDB" id="2946666at2759"/>
<feature type="region of interest" description="Disordered" evidence="1">
    <location>
        <begin position="97"/>
        <end position="116"/>
    </location>
</feature>
<gene>
    <name evidence="2" type="ORF">JR316_009080</name>
</gene>
<accession>A0A8H8CHB5</accession>
<evidence type="ECO:0000256" key="1">
    <source>
        <dbReference type="SAM" id="MobiDB-lite"/>
    </source>
</evidence>
<dbReference type="AlphaFoldDB" id="A0A8H8CHB5"/>